<keyword evidence="7" id="KW-1185">Reference proteome</keyword>
<dbReference type="InterPro" id="IPR028244">
    <property type="entry name" value="T6SS_Rhs_Vgr_dom"/>
</dbReference>
<dbReference type="EMBL" id="JABBFW010000010">
    <property type="protein sequence ID" value="NML16375.1"/>
    <property type="molecule type" value="Genomic_DNA"/>
</dbReference>
<evidence type="ECO:0000259" key="3">
    <source>
        <dbReference type="Pfam" id="PF04717"/>
    </source>
</evidence>
<organism evidence="6 7">
    <name type="scientific">Azohydromonas caseinilytica</name>
    <dbReference type="NCBI Taxonomy" id="2728836"/>
    <lineage>
        <taxon>Bacteria</taxon>
        <taxon>Pseudomonadati</taxon>
        <taxon>Pseudomonadota</taxon>
        <taxon>Betaproteobacteria</taxon>
        <taxon>Burkholderiales</taxon>
        <taxon>Sphaerotilaceae</taxon>
        <taxon>Azohydromonas</taxon>
    </lineage>
</organism>
<feature type="domain" description="Putative type VI secretion system Rhs element associated Vgr" evidence="5">
    <location>
        <begin position="536"/>
        <end position="648"/>
    </location>
</feature>
<dbReference type="SUPFAM" id="SSF69279">
    <property type="entry name" value="Phage tail proteins"/>
    <property type="match status" value="2"/>
</dbReference>
<evidence type="ECO:0000259" key="5">
    <source>
        <dbReference type="Pfam" id="PF13296"/>
    </source>
</evidence>
<comment type="similarity">
    <text evidence="1">Belongs to the VgrG protein family.</text>
</comment>
<dbReference type="InterPro" id="IPR006533">
    <property type="entry name" value="T6SS_Vgr_RhsGE"/>
</dbReference>
<feature type="domain" description="Gp5/Type VI secretion system Vgr protein OB-fold" evidence="3">
    <location>
        <begin position="461"/>
        <end position="507"/>
    </location>
</feature>
<dbReference type="Pfam" id="PF13296">
    <property type="entry name" value="T6SS_Vgr"/>
    <property type="match status" value="1"/>
</dbReference>
<feature type="region of interest" description="Disordered" evidence="2">
    <location>
        <begin position="676"/>
        <end position="703"/>
    </location>
</feature>
<reference evidence="6 7" key="1">
    <citation type="submission" date="2020-04" db="EMBL/GenBank/DDBJ databases">
        <title>Azohydromonas sp. isolated from soil.</title>
        <authorList>
            <person name="Dahal R.H."/>
        </authorList>
    </citation>
    <scope>NUCLEOTIDE SEQUENCE [LARGE SCALE GENOMIC DNA]</scope>
    <source>
        <strain evidence="6 7">G-1-1-14</strain>
    </source>
</reference>
<evidence type="ECO:0000256" key="2">
    <source>
        <dbReference type="SAM" id="MobiDB-lite"/>
    </source>
</evidence>
<dbReference type="Gene3D" id="2.40.50.230">
    <property type="entry name" value="Gp5 N-terminal domain"/>
    <property type="match status" value="1"/>
</dbReference>
<evidence type="ECO:0000313" key="6">
    <source>
        <dbReference type="EMBL" id="NML16375.1"/>
    </source>
</evidence>
<feature type="domain" description="DUF2345" evidence="4">
    <location>
        <begin position="702"/>
        <end position="849"/>
    </location>
</feature>
<dbReference type="InterPro" id="IPR017847">
    <property type="entry name" value="T6SS_RhsGE_Vgr_subset"/>
</dbReference>
<dbReference type="Pfam" id="PF05954">
    <property type="entry name" value="Phage_GPD"/>
    <property type="match status" value="1"/>
</dbReference>
<evidence type="ECO:0000313" key="7">
    <source>
        <dbReference type="Proteomes" id="UP000574067"/>
    </source>
</evidence>
<dbReference type="NCBIfam" id="TIGR03361">
    <property type="entry name" value="VI_Rhs_Vgr"/>
    <property type="match status" value="1"/>
</dbReference>
<protein>
    <submittedName>
        <fullName evidence="6">Type VI secretion system tip protein VgrG</fullName>
    </submittedName>
</protein>
<evidence type="ECO:0000256" key="1">
    <source>
        <dbReference type="ARBA" id="ARBA00005558"/>
    </source>
</evidence>
<evidence type="ECO:0000259" key="4">
    <source>
        <dbReference type="Pfam" id="PF10106"/>
    </source>
</evidence>
<name>A0A848FC89_9BURK</name>
<gene>
    <name evidence="6" type="ORF">HHL10_15440</name>
</gene>
<dbReference type="SUPFAM" id="SSF69255">
    <property type="entry name" value="gp5 N-terminal domain-like"/>
    <property type="match status" value="1"/>
</dbReference>
<dbReference type="Gene3D" id="2.30.110.50">
    <property type="match status" value="1"/>
</dbReference>
<comment type="caution">
    <text evidence="6">The sequence shown here is derived from an EMBL/GenBank/DDBJ whole genome shotgun (WGS) entry which is preliminary data.</text>
</comment>
<dbReference type="InterPro" id="IPR037026">
    <property type="entry name" value="Vgr_OB-fold_dom_sf"/>
</dbReference>
<accession>A0A848FC89</accession>
<dbReference type="Gene3D" id="4.10.220.110">
    <property type="match status" value="1"/>
</dbReference>
<dbReference type="SUPFAM" id="SSF69349">
    <property type="entry name" value="Phage fibre proteins"/>
    <property type="match status" value="1"/>
</dbReference>
<sequence length="868" mass="91002">MRASLGKYAAGILRSAVLPEWPDDELRLLRIEAEPALAAALVPLRARLREAVNAPFELALEALAGVALPGLPELIGTPLALRLKLADGRHAPWHGHVAQARWLAPAAGRRRCRLVLRPWLSWLGLRQDSYLFQDQTALQIVQEVFADYPAARWRLACAPATLQALRVREHCMQYRESDFDFVTRLLAQEGLHWYFEQAEDEAGAAQHRLVIADALDPGRDLGSIPFAAQHPTAFRPGLEDPVTDFMTGRQAVSNAVALGSWDPAQLAGPGAARDSRQALGTLPRLERYASGGERCFADAAAAGRAAGRALSALELDARRFTGLSGVRRLGAGMRFTLVGHPVHGPDARCTVLAVEHRAANNLGAAARGLDLPEMDGGAYRNRFEAVPADAPLVPPAPGRPTALASLSAHVVGQRGAALGSDRDHRVKVQFHFQRGRAPNPGGLPHAGGADTEGHAPGDLGNGTWLRVASPAAGAGWGTVHTPRVGSEVCVQFLDGDIDRPVVAGGLYHGAEAPPFAAGHDSGVNHPGVLSGLQRRRIDGAGLNQWVLDDSSGQLRMRLHADYAHSEFALGHLIRQDLHGAWRGAWRGAGIEGCTQGWATLRAAQGLLLSTHARPGSDGSAQGPQLDATEALAQLRAARELGQSLGAAARAVQAPGPVSPQDGQALPSLIAALDPRQQGRHPERVNGQAARQPGADGRRPGPAPVPAFAEPVALLDAAAAALLASEASVHAWAGAVLGATAQGDVQFSAAGCWAQAVGGTAGLYAHQGGLQAKAANGALSLRAHTDALCVLADQALTVTSTGEEIRIAAQQRVRFVGGDSAVTLDGTDIKVATPGTFKVRGATHDFLGAASRSAEMPLLPQARAEGPPR</sequence>
<dbReference type="Proteomes" id="UP000574067">
    <property type="component" value="Unassembled WGS sequence"/>
</dbReference>
<dbReference type="Pfam" id="PF10106">
    <property type="entry name" value="DUF2345"/>
    <property type="match status" value="1"/>
</dbReference>
<dbReference type="InterPro" id="IPR018769">
    <property type="entry name" value="VgrG2_DUF2345"/>
</dbReference>
<proteinExistence type="inferred from homology"/>
<dbReference type="NCBIfam" id="TIGR01646">
    <property type="entry name" value="vgr_GE"/>
    <property type="match status" value="1"/>
</dbReference>
<feature type="region of interest" description="Disordered" evidence="2">
    <location>
        <begin position="434"/>
        <end position="455"/>
    </location>
</feature>
<dbReference type="AlphaFoldDB" id="A0A848FC89"/>
<dbReference type="RefSeq" id="WP_169161285.1">
    <property type="nucleotide sequence ID" value="NZ_JABBFW010000010.1"/>
</dbReference>
<dbReference type="Pfam" id="PF04717">
    <property type="entry name" value="Phage_base_V"/>
    <property type="match status" value="1"/>
</dbReference>
<dbReference type="InterPro" id="IPR006531">
    <property type="entry name" value="Gp5/Vgr_OB"/>
</dbReference>
<dbReference type="Gene3D" id="3.55.50.10">
    <property type="entry name" value="Baseplate protein-like domains"/>
    <property type="match status" value="1"/>
</dbReference>